<dbReference type="Proteomes" id="UP000219336">
    <property type="component" value="Unassembled WGS sequence"/>
</dbReference>
<sequence>MWRIFLESLIGLILLFAASIYGYEYLIYGKSDPDLVDANLRVEAFRDIINHVSTNESDEQAIVLMKLFAKKTHRLLDEYPHDKLPQSIAEYFKENTNAYFFLNEDDHLWLKLDNNPNYFEFSDDPDSELIKAIEFNSQVV</sequence>
<organism evidence="1 2">
    <name type="scientific">Vibrio thalassae</name>
    <dbReference type="NCBI Taxonomy" id="1243014"/>
    <lineage>
        <taxon>Bacteria</taxon>
        <taxon>Pseudomonadati</taxon>
        <taxon>Pseudomonadota</taxon>
        <taxon>Gammaproteobacteria</taxon>
        <taxon>Vibrionales</taxon>
        <taxon>Vibrionaceae</taxon>
        <taxon>Vibrio</taxon>
    </lineage>
</organism>
<dbReference type="EMBL" id="OANU01000062">
    <property type="protein sequence ID" value="SNX49434.1"/>
    <property type="molecule type" value="Genomic_DNA"/>
</dbReference>
<evidence type="ECO:0000313" key="1">
    <source>
        <dbReference type="EMBL" id="SNX49434.1"/>
    </source>
</evidence>
<dbReference type="AlphaFoldDB" id="A0A240ELC6"/>
<reference evidence="2" key="1">
    <citation type="submission" date="2016-06" db="EMBL/GenBank/DDBJ databases">
        <authorList>
            <person name="Rodrigo-Torres L."/>
            <person name="Arahal R.D."/>
            <person name="Lucena T."/>
        </authorList>
    </citation>
    <scope>NUCLEOTIDE SEQUENCE [LARGE SCALE GENOMIC DNA]</scope>
    <source>
        <strain evidence="2">CECT8203</strain>
    </source>
</reference>
<gene>
    <name evidence="1" type="ORF">VTH8203_03081</name>
</gene>
<dbReference type="RefSeq" id="WP_096994492.1">
    <property type="nucleotide sequence ID" value="NZ_JBHSII010000009.1"/>
</dbReference>
<accession>A0A240ELC6</accession>
<dbReference type="OrthoDB" id="9844696at2"/>
<name>A0A240ELC6_9VIBR</name>
<keyword evidence="2" id="KW-1185">Reference proteome</keyword>
<evidence type="ECO:0000313" key="2">
    <source>
        <dbReference type="Proteomes" id="UP000219336"/>
    </source>
</evidence>
<proteinExistence type="predicted"/>
<protein>
    <submittedName>
        <fullName evidence="1">Uncharacterized protein</fullName>
    </submittedName>
</protein>